<evidence type="ECO:0000256" key="5">
    <source>
        <dbReference type="ARBA" id="ARBA00023136"/>
    </source>
</evidence>
<evidence type="ECO:0000256" key="2">
    <source>
        <dbReference type="ARBA" id="ARBA00022692"/>
    </source>
</evidence>
<comment type="similarity">
    <text evidence="1">Belongs to the GLMP family.</text>
</comment>
<evidence type="ECO:0000256" key="3">
    <source>
        <dbReference type="ARBA" id="ARBA00022729"/>
    </source>
</evidence>
<reference evidence="13 14" key="1">
    <citation type="submission" date="2019-07" db="EMBL/GenBank/DDBJ databases">
        <title>Draft genome assembly of a fouling barnacle, Amphibalanus amphitrite (Darwin, 1854): The first reference genome for Thecostraca.</title>
        <authorList>
            <person name="Kim W."/>
        </authorList>
    </citation>
    <scope>NUCLEOTIDE SEQUENCE [LARGE SCALE GENOMIC DNA]</scope>
    <source>
        <strain evidence="13">SNU_AA5</strain>
        <tissue evidence="13">Soma without cirri and trophi</tissue>
    </source>
</reference>
<feature type="region of interest" description="Disordered" evidence="11">
    <location>
        <begin position="387"/>
        <end position="421"/>
    </location>
</feature>
<keyword evidence="4" id="KW-1133">Transmembrane helix</keyword>
<sequence>MAVTVLLLLLGLSSGVYCDEGVTRKLTVTREYDACMDQLNDSTTCSSHQLGHVVSESAADTLHVLVSLWAQPSVLLLHLPAAAPPPSIDWTLLTGANTTGAIQADQVLSSYGLSLDQLIAYDAPLLPQLIEFDDPEDTADVTHANATSLRPFALDIVAPGAVVSNWTSTNDSGEQGGIHVRAPPLNASDWTAVGNVTFSVEVLDTSRRTDELPHLQQTGTSAVASLVLDKLLTSSGYKHSRFGVQMTTVGNRSQSLQVIKSLDDEYTPGVFKLVSLSSSATSAGYLQWRPVAYTAPEYIIEHSTTARHYAVRAANATAASPLLRAYFGERALTHQLNVTFGLSEDGWYTDAKYSAWELTVGIGAPPEDEFSLMVILLLGFGLGPADRGAGRRRTVDGRPQSARSRPLPDRGGSAPWGRVRP</sequence>
<dbReference type="OrthoDB" id="6264340at2759"/>
<dbReference type="InterPro" id="IPR029382">
    <property type="entry name" value="NCU-G1"/>
</dbReference>
<keyword evidence="6" id="KW-0325">Glycoprotein</keyword>
<comment type="caution">
    <text evidence="13">The sequence shown here is derived from an EMBL/GenBank/DDBJ whole genome shotgun (WGS) entry which is preliminary data.</text>
</comment>
<protein>
    <submittedName>
        <fullName evidence="13">Glycosylated lysosomal membrane protein</fullName>
    </submittedName>
</protein>
<comment type="subunit">
    <text evidence="10">Interacts (via lumenal domain) with lysosomal protein MFSD1; the interaction starts while both proteins are still in the endoplasmic reticulum and is required for stabilization of MFSD1 in lysosomes but has no direct effect on its targeting to lysosomes or transporter activity.</text>
</comment>
<dbReference type="PANTHER" id="PTHR31981">
    <property type="entry name" value="GLYCOSYLATED LYSOSOMAL MEMBRANE PROTEIN"/>
    <property type="match status" value="1"/>
</dbReference>
<evidence type="ECO:0000256" key="12">
    <source>
        <dbReference type="SAM" id="SignalP"/>
    </source>
</evidence>
<dbReference type="Proteomes" id="UP000440578">
    <property type="component" value="Unassembled WGS sequence"/>
</dbReference>
<feature type="signal peptide" evidence="12">
    <location>
        <begin position="1"/>
        <end position="18"/>
    </location>
</feature>
<dbReference type="EMBL" id="VIIS01000178">
    <property type="protein sequence ID" value="KAF0312299.1"/>
    <property type="molecule type" value="Genomic_DNA"/>
</dbReference>
<evidence type="ECO:0000256" key="9">
    <source>
        <dbReference type="ARBA" id="ARBA00024189"/>
    </source>
</evidence>
<keyword evidence="7" id="KW-0458">Lysosome</keyword>
<evidence type="ECO:0000256" key="1">
    <source>
        <dbReference type="ARBA" id="ARBA00010599"/>
    </source>
</evidence>
<evidence type="ECO:0000313" key="13">
    <source>
        <dbReference type="EMBL" id="KAF0312299.1"/>
    </source>
</evidence>
<dbReference type="PANTHER" id="PTHR31981:SF1">
    <property type="entry name" value="GLYCOSYLATED LYSOSOMAL MEMBRANE PROTEIN"/>
    <property type="match status" value="1"/>
</dbReference>
<keyword evidence="3 12" id="KW-0732">Signal</keyword>
<evidence type="ECO:0000256" key="8">
    <source>
        <dbReference type="ARBA" id="ARBA00024176"/>
    </source>
</evidence>
<feature type="chain" id="PRO_5036168157" evidence="12">
    <location>
        <begin position="19"/>
        <end position="421"/>
    </location>
</feature>
<comment type="subcellular location">
    <subcellularLocation>
        <location evidence="9">Lysosome membrane</location>
        <topology evidence="9">Single-pass type I membrane protein</topology>
        <orientation evidence="9">Lumenal side</orientation>
    </subcellularLocation>
</comment>
<evidence type="ECO:0000256" key="4">
    <source>
        <dbReference type="ARBA" id="ARBA00022989"/>
    </source>
</evidence>
<name>A0A6A4X487_AMPAM</name>
<keyword evidence="14" id="KW-1185">Reference proteome</keyword>
<evidence type="ECO:0000256" key="7">
    <source>
        <dbReference type="ARBA" id="ARBA00023228"/>
    </source>
</evidence>
<organism evidence="13 14">
    <name type="scientific">Amphibalanus amphitrite</name>
    <name type="common">Striped barnacle</name>
    <name type="synonym">Balanus amphitrite</name>
    <dbReference type="NCBI Taxonomy" id="1232801"/>
    <lineage>
        <taxon>Eukaryota</taxon>
        <taxon>Metazoa</taxon>
        <taxon>Ecdysozoa</taxon>
        <taxon>Arthropoda</taxon>
        <taxon>Crustacea</taxon>
        <taxon>Multicrustacea</taxon>
        <taxon>Cirripedia</taxon>
        <taxon>Thoracica</taxon>
        <taxon>Thoracicalcarea</taxon>
        <taxon>Balanomorpha</taxon>
        <taxon>Balanoidea</taxon>
        <taxon>Balanidae</taxon>
        <taxon>Amphibalaninae</taxon>
        <taxon>Amphibalanus</taxon>
    </lineage>
</organism>
<proteinExistence type="inferred from homology"/>
<evidence type="ECO:0000256" key="11">
    <source>
        <dbReference type="SAM" id="MobiDB-lite"/>
    </source>
</evidence>
<accession>A0A6A4X487</accession>
<gene>
    <name evidence="13" type="primary">glmp_1</name>
    <name evidence="13" type="ORF">FJT64_016904</name>
</gene>
<comment type="function">
    <text evidence="8">Required to protect lysosomal transporter MFSD1 from lysosomal proteolysis and for MFSD1 lysosomal localization.</text>
</comment>
<evidence type="ECO:0000256" key="10">
    <source>
        <dbReference type="ARBA" id="ARBA00044960"/>
    </source>
</evidence>
<dbReference type="GO" id="GO:0005765">
    <property type="term" value="C:lysosomal membrane"/>
    <property type="evidence" value="ECO:0007669"/>
    <property type="project" value="UniProtKB-SubCell"/>
</dbReference>
<evidence type="ECO:0000256" key="6">
    <source>
        <dbReference type="ARBA" id="ARBA00023180"/>
    </source>
</evidence>
<keyword evidence="5" id="KW-0472">Membrane</keyword>
<evidence type="ECO:0000313" key="14">
    <source>
        <dbReference type="Proteomes" id="UP000440578"/>
    </source>
</evidence>
<dbReference type="Pfam" id="PF15065">
    <property type="entry name" value="NCU-G1"/>
    <property type="match status" value="1"/>
</dbReference>
<keyword evidence="2" id="KW-0812">Transmembrane</keyword>
<dbReference type="EMBL" id="VIIS01000178">
    <property type="protein sequence ID" value="KAF0312298.1"/>
    <property type="molecule type" value="Genomic_DNA"/>
</dbReference>
<dbReference type="AlphaFoldDB" id="A0A6A4X487"/>